<protein>
    <submittedName>
        <fullName evidence="1">Uncharacterized protein</fullName>
    </submittedName>
</protein>
<accession>A0ACB7CCR0</accession>
<name>A0ACB7CCR0_9ASCO</name>
<dbReference type="Proteomes" id="UP000768646">
    <property type="component" value="Unassembled WGS sequence"/>
</dbReference>
<evidence type="ECO:0000313" key="1">
    <source>
        <dbReference type="EMBL" id="KAG4305421.1"/>
    </source>
</evidence>
<gene>
    <name evidence="1" type="ORF">PORY_000977</name>
</gene>
<proteinExistence type="predicted"/>
<evidence type="ECO:0000313" key="2">
    <source>
        <dbReference type="Proteomes" id="UP000768646"/>
    </source>
</evidence>
<comment type="caution">
    <text evidence="1">The sequence shown here is derived from an EMBL/GenBank/DDBJ whole genome shotgun (WGS) entry which is preliminary data.</text>
</comment>
<sequence length="570" mass="64943">MRQNGLDFRFKGWSKISSNKITKSMNFEEFAEDDRAVRLTGKAAQRSGKMGAFKGKKVVSAAERLPSELILAIFKYISSGTDMQSCLLVCWSWCHCSVESLWYRPFLYQSSNLIKFCNTLCRKNLSFNYAQLIRRLNLSYVCDFVSDQYLSKLDKCTRLERLTLIGCKRVTDKGICDILSRNPNLLALDFTGLELITNKTLFCIAKYLKNLQGLNLTNCKNITDESIIAIAHSCSNLRRIKLNGCHLITDLSVLSLTSRCPSLLEMDLDNCFEITNQSAEAALTKLNYLRELRLAQCTSITNDFFLNMGNEKYEHLRILDLTSCTRVTDDCIYHISTSIPKLRNLILAKCSNITDRGVMYIARLGKNIHFLHLGHCSAITDRSIIYISRYCSRLRYLDLACCIQLTDLSICELASLPKLKRIGLVKCANITDLSIFALANHKTTENVLERIHLSYCVNLTLHAILELLNTCKKLTHLSLTGVSQFLQPEFTQFCRPSPREEDFSPHQQAVFCVFSGSGVIKLRNHLNNLTKEAKIRTQFQHLALEETFEENDINNYSVPGETQEVFESFT</sequence>
<dbReference type="EMBL" id="JABTEG010000003">
    <property type="protein sequence ID" value="KAG4305421.1"/>
    <property type="molecule type" value="Genomic_DNA"/>
</dbReference>
<reference evidence="1 2" key="1">
    <citation type="journal article" date="2021" name="Commun. Biol.">
        <title>Genomic insights into the host specific adaptation of the Pneumocystis genus.</title>
        <authorList>
            <person name="Cisse O.H."/>
            <person name="Ma L."/>
            <person name="Dekker J.P."/>
            <person name="Khil P.P."/>
            <person name="Youn J.-H."/>
            <person name="Brenchley J.M."/>
            <person name="Blair R."/>
            <person name="Pahar B."/>
            <person name="Chabe M."/>
            <person name="Van Rompay K.K.A."/>
            <person name="Keesler R."/>
            <person name="Sukura A."/>
            <person name="Hirsch V."/>
            <person name="Kutty G."/>
            <person name="Liu Y."/>
            <person name="Peng L."/>
            <person name="Chen J."/>
            <person name="Song J."/>
            <person name="Weissenbacher-Lang C."/>
            <person name="Xu J."/>
            <person name="Upham N.S."/>
            <person name="Stajich J.E."/>
            <person name="Cuomo C.A."/>
            <person name="Cushion M.T."/>
            <person name="Kovacs J.A."/>
        </authorList>
    </citation>
    <scope>NUCLEOTIDE SEQUENCE [LARGE SCALE GENOMIC DNA]</scope>
    <source>
        <strain evidence="1 2">RABM</strain>
    </source>
</reference>
<organism evidence="1 2">
    <name type="scientific">Pneumocystis oryctolagi</name>
    <dbReference type="NCBI Taxonomy" id="42067"/>
    <lineage>
        <taxon>Eukaryota</taxon>
        <taxon>Fungi</taxon>
        <taxon>Dikarya</taxon>
        <taxon>Ascomycota</taxon>
        <taxon>Taphrinomycotina</taxon>
        <taxon>Pneumocystomycetes</taxon>
        <taxon>Pneumocystaceae</taxon>
        <taxon>Pneumocystis</taxon>
    </lineage>
</organism>
<keyword evidence="2" id="KW-1185">Reference proteome</keyword>